<dbReference type="RefSeq" id="WP_168719437.1">
    <property type="nucleotide sequence ID" value="NZ_CP042909.1"/>
</dbReference>
<gene>
    <name evidence="13 15" type="primary">ruvC</name>
    <name evidence="15" type="ORF">FVE67_04430</name>
</gene>
<dbReference type="PROSITE" id="PS01321">
    <property type="entry name" value="RUVC"/>
    <property type="match status" value="1"/>
</dbReference>
<dbReference type="GO" id="GO:0005737">
    <property type="term" value="C:cytoplasm"/>
    <property type="evidence" value="ECO:0007669"/>
    <property type="project" value="UniProtKB-SubCell"/>
</dbReference>
<comment type="function">
    <text evidence="13">The RuvA-RuvB-RuvC complex processes Holliday junction (HJ) DNA during genetic recombination and DNA repair. Endonuclease that resolves HJ intermediates. Cleaves cruciform DNA by making single-stranded nicks across the HJ at symmetrical positions within the homologous arms, yielding a 5'-phosphate and a 3'-hydroxyl group; requires a central core of homology in the junction. The consensus cleavage sequence is 5'-(A/T)TT(C/G)-3'. Cleavage occurs on the 3'-side of the TT dinucleotide at the point of strand exchange. HJ branch migration catalyzed by RuvA-RuvB allows RuvC to scan DNA until it finds its consensus sequence, where it cleaves and resolves the cruciform DNA.</text>
</comment>
<accession>A0A6H1WSD8</accession>
<organism evidence="15 16">
    <name type="scientific">Thermosulfurimonas marina</name>
    <dbReference type="NCBI Taxonomy" id="2047767"/>
    <lineage>
        <taxon>Bacteria</taxon>
        <taxon>Pseudomonadati</taxon>
        <taxon>Thermodesulfobacteriota</taxon>
        <taxon>Thermodesulfobacteria</taxon>
        <taxon>Thermodesulfobacteriales</taxon>
        <taxon>Thermodesulfobacteriaceae</taxon>
        <taxon>Thermosulfurimonas</taxon>
    </lineage>
</organism>
<sequence length="164" mass="17709">MRILGIDPGCRATGYGLIEAQSRSPRALAWGVIRPRAGDPLPERLAFLFQKLEDLILTLAPQVLALEEVIPERFPRAALSLGQAQGVVLVLAARHGLPVRTYHPSAVKLALTGNGRARKEEVAFMVRATLGLAESLPRDASDALALALTHLYGETRCWPRSAGV</sequence>
<proteinExistence type="inferred from homology"/>
<dbReference type="HAMAP" id="MF_00034">
    <property type="entry name" value="RuvC"/>
    <property type="match status" value="1"/>
</dbReference>
<dbReference type="InterPro" id="IPR002176">
    <property type="entry name" value="X-over_junc_endoDNase_RuvC"/>
</dbReference>
<feature type="binding site" evidence="13">
    <location>
        <position position="139"/>
    </location>
    <ligand>
        <name>Mg(2+)</name>
        <dbReference type="ChEBI" id="CHEBI:18420"/>
        <label>1</label>
    </ligand>
</feature>
<dbReference type="PANTHER" id="PTHR30194:SF3">
    <property type="entry name" value="CROSSOVER JUNCTION ENDODEOXYRIBONUCLEASE RUVC"/>
    <property type="match status" value="1"/>
</dbReference>
<dbReference type="InterPro" id="IPR012337">
    <property type="entry name" value="RNaseH-like_sf"/>
</dbReference>
<name>A0A6H1WSD8_9BACT</name>
<dbReference type="NCBIfam" id="TIGR00228">
    <property type="entry name" value="ruvC"/>
    <property type="match status" value="1"/>
</dbReference>
<dbReference type="EMBL" id="CP042909">
    <property type="protein sequence ID" value="QJA06088.1"/>
    <property type="molecule type" value="Genomic_DNA"/>
</dbReference>
<keyword evidence="10 13" id="KW-0233">DNA recombination</keyword>
<evidence type="ECO:0000256" key="5">
    <source>
        <dbReference type="ARBA" id="ARBA00022759"/>
    </source>
</evidence>
<dbReference type="SUPFAM" id="SSF53098">
    <property type="entry name" value="Ribonuclease H-like"/>
    <property type="match status" value="1"/>
</dbReference>
<dbReference type="EC" id="3.1.21.10" evidence="13 14"/>
<evidence type="ECO:0000313" key="15">
    <source>
        <dbReference type="EMBL" id="QJA06088.1"/>
    </source>
</evidence>
<keyword evidence="11 13" id="KW-0234">DNA repair</keyword>
<evidence type="ECO:0000256" key="7">
    <source>
        <dbReference type="ARBA" id="ARBA00022801"/>
    </source>
</evidence>
<evidence type="ECO:0000256" key="13">
    <source>
        <dbReference type="HAMAP-Rule" id="MF_00034"/>
    </source>
</evidence>
<dbReference type="GO" id="GO:0006310">
    <property type="term" value="P:DNA recombination"/>
    <property type="evidence" value="ECO:0007669"/>
    <property type="project" value="UniProtKB-UniRule"/>
</dbReference>
<evidence type="ECO:0000256" key="1">
    <source>
        <dbReference type="ARBA" id="ARBA00009518"/>
    </source>
</evidence>
<dbReference type="GO" id="GO:0003677">
    <property type="term" value="F:DNA binding"/>
    <property type="evidence" value="ECO:0007669"/>
    <property type="project" value="UniProtKB-KW"/>
</dbReference>
<dbReference type="Gene3D" id="3.30.420.10">
    <property type="entry name" value="Ribonuclease H-like superfamily/Ribonuclease H"/>
    <property type="match status" value="1"/>
</dbReference>
<feature type="binding site" evidence="13">
    <location>
        <position position="7"/>
    </location>
    <ligand>
        <name>Mg(2+)</name>
        <dbReference type="ChEBI" id="CHEBI:18420"/>
        <label>1</label>
    </ligand>
</feature>
<dbReference type="GO" id="GO:0006281">
    <property type="term" value="P:DNA repair"/>
    <property type="evidence" value="ECO:0007669"/>
    <property type="project" value="UniProtKB-UniRule"/>
</dbReference>
<dbReference type="KEGG" id="tmai:FVE67_04430"/>
<dbReference type="Pfam" id="PF02075">
    <property type="entry name" value="RuvC"/>
    <property type="match status" value="1"/>
</dbReference>
<reference evidence="15 16" key="1">
    <citation type="submission" date="2019-08" db="EMBL/GenBank/DDBJ databases">
        <title>Complete genome sequence of Thermosulfurimonas marina SU872T, an anaerobic thermophilic chemolithoautotrophic bacterium isolated from a shallow marine hydrothermal vent.</title>
        <authorList>
            <person name="Allioux M."/>
            <person name="Jebbar M."/>
            <person name="Slobodkina G."/>
            <person name="Slobodkin A."/>
            <person name="Moalic Y."/>
            <person name="Frolova A."/>
            <person name="Shao Z."/>
            <person name="Alain K."/>
        </authorList>
    </citation>
    <scope>NUCLEOTIDE SEQUENCE [LARGE SCALE GENOMIC DNA]</scope>
    <source>
        <strain evidence="15 16">SU872</strain>
    </source>
</reference>
<comment type="subunit">
    <text evidence="13">Homodimer which binds Holliday junction (HJ) DNA. The HJ becomes 2-fold symmetrical on binding to RuvC with unstacked arms; it has a different conformation from HJ DNA in complex with RuvA. In the full resolvosome a probable DNA-RuvA(4)-RuvB(12)-RuvC(2) complex forms which resolves the HJ.</text>
</comment>
<evidence type="ECO:0000256" key="2">
    <source>
        <dbReference type="ARBA" id="ARBA00022490"/>
    </source>
</evidence>
<dbReference type="CDD" id="cd16962">
    <property type="entry name" value="RuvC"/>
    <property type="match status" value="1"/>
</dbReference>
<evidence type="ECO:0000313" key="16">
    <source>
        <dbReference type="Proteomes" id="UP000501253"/>
    </source>
</evidence>
<feature type="binding site" evidence="13">
    <location>
        <position position="67"/>
    </location>
    <ligand>
        <name>Mg(2+)</name>
        <dbReference type="ChEBI" id="CHEBI:18420"/>
        <label>2</label>
    </ligand>
</feature>
<comment type="cofactor">
    <cofactor evidence="13">
        <name>Mg(2+)</name>
        <dbReference type="ChEBI" id="CHEBI:18420"/>
    </cofactor>
    <text evidence="13">Binds 2 Mg(2+) ion per subunit.</text>
</comment>
<feature type="active site" evidence="13">
    <location>
        <position position="139"/>
    </location>
</feature>
<dbReference type="FunFam" id="3.30.420.10:FF:000002">
    <property type="entry name" value="Crossover junction endodeoxyribonuclease RuvC"/>
    <property type="match status" value="1"/>
</dbReference>
<keyword evidence="2 13" id="KW-0963">Cytoplasm</keyword>
<comment type="subcellular location">
    <subcellularLocation>
        <location evidence="13">Cytoplasm</location>
    </subcellularLocation>
</comment>
<dbReference type="InterPro" id="IPR036397">
    <property type="entry name" value="RNaseH_sf"/>
</dbReference>
<comment type="catalytic activity">
    <reaction evidence="12 13">
        <text>Endonucleolytic cleavage at a junction such as a reciprocal single-stranded crossover between two homologous DNA duplexes (Holliday junction).</text>
        <dbReference type="EC" id="3.1.21.10"/>
    </reaction>
</comment>
<evidence type="ECO:0000256" key="10">
    <source>
        <dbReference type="ARBA" id="ARBA00023172"/>
    </source>
</evidence>
<keyword evidence="4 13" id="KW-0479">Metal-binding</keyword>
<feature type="active site" evidence="13">
    <location>
        <position position="67"/>
    </location>
</feature>
<keyword evidence="5 13" id="KW-0255">Endonuclease</keyword>
<evidence type="ECO:0000256" key="12">
    <source>
        <dbReference type="ARBA" id="ARBA00029354"/>
    </source>
</evidence>
<evidence type="ECO:0000256" key="6">
    <source>
        <dbReference type="ARBA" id="ARBA00022763"/>
    </source>
</evidence>
<evidence type="ECO:0000256" key="9">
    <source>
        <dbReference type="ARBA" id="ARBA00023125"/>
    </source>
</evidence>
<evidence type="ECO:0000256" key="8">
    <source>
        <dbReference type="ARBA" id="ARBA00022842"/>
    </source>
</evidence>
<keyword evidence="3 13" id="KW-0540">Nuclease</keyword>
<comment type="similarity">
    <text evidence="1 13">Belongs to the RuvC family.</text>
</comment>
<dbReference type="InterPro" id="IPR020563">
    <property type="entry name" value="X-over_junc_endoDNase_Mg_BS"/>
</dbReference>
<evidence type="ECO:0000256" key="11">
    <source>
        <dbReference type="ARBA" id="ARBA00023204"/>
    </source>
</evidence>
<feature type="active site" evidence="13">
    <location>
        <position position="7"/>
    </location>
</feature>
<dbReference type="Proteomes" id="UP000501253">
    <property type="component" value="Chromosome"/>
</dbReference>
<evidence type="ECO:0000256" key="4">
    <source>
        <dbReference type="ARBA" id="ARBA00022723"/>
    </source>
</evidence>
<dbReference type="PANTHER" id="PTHR30194">
    <property type="entry name" value="CROSSOVER JUNCTION ENDODEOXYRIBONUCLEASE RUVC"/>
    <property type="match status" value="1"/>
</dbReference>
<keyword evidence="7 13" id="KW-0378">Hydrolase</keyword>
<evidence type="ECO:0000256" key="3">
    <source>
        <dbReference type="ARBA" id="ARBA00022722"/>
    </source>
</evidence>
<dbReference type="AlphaFoldDB" id="A0A6H1WSD8"/>
<dbReference type="GO" id="GO:0008821">
    <property type="term" value="F:crossover junction DNA endonuclease activity"/>
    <property type="evidence" value="ECO:0007669"/>
    <property type="project" value="UniProtKB-UniRule"/>
</dbReference>
<dbReference type="PRINTS" id="PR00696">
    <property type="entry name" value="RSOLVASERUVC"/>
</dbReference>
<protein>
    <recommendedName>
        <fullName evidence="13 14">Crossover junction endodeoxyribonuclease RuvC</fullName>
        <ecNumber evidence="13 14">3.1.21.10</ecNumber>
    </recommendedName>
    <alternativeName>
        <fullName evidence="13">Holliday junction nuclease RuvC</fullName>
    </alternativeName>
    <alternativeName>
        <fullName evidence="13">Holliday junction resolvase RuvC</fullName>
    </alternativeName>
</protein>
<keyword evidence="8 13" id="KW-0460">Magnesium</keyword>
<keyword evidence="9 13" id="KW-0238">DNA-binding</keyword>
<dbReference type="GO" id="GO:0000287">
    <property type="term" value="F:magnesium ion binding"/>
    <property type="evidence" value="ECO:0007669"/>
    <property type="project" value="UniProtKB-UniRule"/>
</dbReference>
<keyword evidence="6 13" id="KW-0227">DNA damage</keyword>
<evidence type="ECO:0000256" key="14">
    <source>
        <dbReference type="NCBIfam" id="TIGR00228"/>
    </source>
</evidence>
<keyword evidence="16" id="KW-1185">Reference proteome</keyword>
<dbReference type="GO" id="GO:0048476">
    <property type="term" value="C:Holliday junction resolvase complex"/>
    <property type="evidence" value="ECO:0007669"/>
    <property type="project" value="UniProtKB-UniRule"/>
</dbReference>